<name>A0A4P8EI69_9RHOB</name>
<keyword evidence="14" id="KW-1185">Reference proteome</keyword>
<evidence type="ECO:0000256" key="1">
    <source>
        <dbReference type="ARBA" id="ARBA00000085"/>
    </source>
</evidence>
<evidence type="ECO:0000256" key="9">
    <source>
        <dbReference type="ARBA" id="ARBA00022840"/>
    </source>
</evidence>
<keyword evidence="9" id="KW-0067">ATP-binding</keyword>
<dbReference type="Pfam" id="PF00512">
    <property type="entry name" value="HisKA"/>
    <property type="match status" value="1"/>
</dbReference>
<keyword evidence="7" id="KW-0547">Nucleotide-binding</keyword>
<evidence type="ECO:0000256" key="6">
    <source>
        <dbReference type="ARBA" id="ARBA00022679"/>
    </source>
</evidence>
<dbReference type="GO" id="GO:0004721">
    <property type="term" value="F:phosphoprotein phosphatase activity"/>
    <property type="evidence" value="ECO:0007669"/>
    <property type="project" value="TreeGrafter"/>
</dbReference>
<dbReference type="SUPFAM" id="SSF55874">
    <property type="entry name" value="ATPase domain of HSP90 chaperone/DNA topoisomerase II/histidine kinase"/>
    <property type="match status" value="1"/>
</dbReference>
<dbReference type="PROSITE" id="PS50109">
    <property type="entry name" value="HIS_KIN"/>
    <property type="match status" value="1"/>
</dbReference>
<dbReference type="InterPro" id="IPR050351">
    <property type="entry name" value="BphY/WalK/GraS-like"/>
</dbReference>
<dbReference type="PRINTS" id="PR00344">
    <property type="entry name" value="BCTRLSENSOR"/>
</dbReference>
<dbReference type="Pfam" id="PF02518">
    <property type="entry name" value="HATPase_c"/>
    <property type="match status" value="1"/>
</dbReference>
<evidence type="ECO:0000259" key="12">
    <source>
        <dbReference type="PROSITE" id="PS50109"/>
    </source>
</evidence>
<sequence length="349" mass="38447">MDNRPNVQALIAAFPLPTLVIDTAEQIIALNDAAGKMLGPNAAGRHFTATLRNPKLVRAIERGLRDSAPQSIAYQGIENGADIHYDVHLQQIAKTGQLLVSLQNVEGQAQAEQMRRDFIANVSHELRTPLTGMIGFIETLRTSARDDARARDKFLGTMAREAERMNRLVHDLLSLSRVEAEQRVRPTERLDLRNVLQTTQRNLDRLALKSNVSLKPDLGAEPLFVIGEMDQLLQVFTNLLENAMKYGGADQSVEITSQIIAHDPVLRGPAIGLTIADHGPGIDPIHIPRLTERFYRADSHRSRELGGTGLGLAIVKHILNRHRGRLKISSALGEGAQFTVILPPAPEKS</sequence>
<keyword evidence="11" id="KW-0472">Membrane</keyword>
<evidence type="ECO:0000313" key="14">
    <source>
        <dbReference type="Proteomes" id="UP000298631"/>
    </source>
</evidence>
<evidence type="ECO:0000256" key="3">
    <source>
        <dbReference type="ARBA" id="ARBA00012438"/>
    </source>
</evidence>
<evidence type="ECO:0000256" key="4">
    <source>
        <dbReference type="ARBA" id="ARBA00022475"/>
    </source>
</evidence>
<dbReference type="Proteomes" id="UP000298631">
    <property type="component" value="Chromosome"/>
</dbReference>
<dbReference type="Gene3D" id="1.10.287.130">
    <property type="match status" value="1"/>
</dbReference>
<accession>A0A4P8EI69</accession>
<keyword evidence="8 13" id="KW-0418">Kinase</keyword>
<dbReference type="PANTHER" id="PTHR45453:SF1">
    <property type="entry name" value="PHOSPHATE REGULON SENSOR PROTEIN PHOR"/>
    <property type="match status" value="1"/>
</dbReference>
<proteinExistence type="predicted"/>
<dbReference type="GO" id="GO:0005524">
    <property type="term" value="F:ATP binding"/>
    <property type="evidence" value="ECO:0007669"/>
    <property type="project" value="UniProtKB-KW"/>
</dbReference>
<feature type="domain" description="Histidine kinase" evidence="12">
    <location>
        <begin position="121"/>
        <end position="346"/>
    </location>
</feature>
<keyword evidence="10" id="KW-0902">Two-component regulatory system</keyword>
<evidence type="ECO:0000256" key="5">
    <source>
        <dbReference type="ARBA" id="ARBA00022553"/>
    </source>
</evidence>
<dbReference type="Gene3D" id="3.30.565.10">
    <property type="entry name" value="Histidine kinase-like ATPase, C-terminal domain"/>
    <property type="match status" value="1"/>
</dbReference>
<dbReference type="CDD" id="cd00082">
    <property type="entry name" value="HisKA"/>
    <property type="match status" value="1"/>
</dbReference>
<dbReference type="FunFam" id="3.30.565.10:FF:000006">
    <property type="entry name" value="Sensor histidine kinase WalK"/>
    <property type="match status" value="1"/>
</dbReference>
<evidence type="ECO:0000256" key="11">
    <source>
        <dbReference type="ARBA" id="ARBA00023136"/>
    </source>
</evidence>
<evidence type="ECO:0000256" key="7">
    <source>
        <dbReference type="ARBA" id="ARBA00022741"/>
    </source>
</evidence>
<evidence type="ECO:0000256" key="2">
    <source>
        <dbReference type="ARBA" id="ARBA00004236"/>
    </source>
</evidence>
<evidence type="ECO:0000256" key="8">
    <source>
        <dbReference type="ARBA" id="ARBA00022777"/>
    </source>
</evidence>
<dbReference type="SMART" id="SM00388">
    <property type="entry name" value="HisKA"/>
    <property type="match status" value="1"/>
</dbReference>
<dbReference type="InterPro" id="IPR036097">
    <property type="entry name" value="HisK_dim/P_sf"/>
</dbReference>
<dbReference type="GO" id="GO:0000155">
    <property type="term" value="F:phosphorelay sensor kinase activity"/>
    <property type="evidence" value="ECO:0007669"/>
    <property type="project" value="InterPro"/>
</dbReference>
<dbReference type="InterPro" id="IPR005467">
    <property type="entry name" value="His_kinase_dom"/>
</dbReference>
<dbReference type="EC" id="2.7.13.3" evidence="3"/>
<evidence type="ECO:0000313" key="13">
    <source>
        <dbReference type="EMBL" id="QCO56502.1"/>
    </source>
</evidence>
<dbReference type="SUPFAM" id="SSF47384">
    <property type="entry name" value="Homodimeric domain of signal transducing histidine kinase"/>
    <property type="match status" value="1"/>
</dbReference>
<dbReference type="InterPro" id="IPR004358">
    <property type="entry name" value="Sig_transdc_His_kin-like_C"/>
</dbReference>
<organism evidence="13 14">
    <name type="scientific">Pseudorhodobacter turbinis</name>
    <dbReference type="NCBI Taxonomy" id="2500533"/>
    <lineage>
        <taxon>Bacteria</taxon>
        <taxon>Pseudomonadati</taxon>
        <taxon>Pseudomonadota</taxon>
        <taxon>Alphaproteobacteria</taxon>
        <taxon>Rhodobacterales</taxon>
        <taxon>Paracoccaceae</taxon>
        <taxon>Pseudorhodobacter</taxon>
    </lineage>
</organism>
<dbReference type="PANTHER" id="PTHR45453">
    <property type="entry name" value="PHOSPHATE REGULON SENSOR PROTEIN PHOR"/>
    <property type="match status" value="1"/>
</dbReference>
<dbReference type="OrthoDB" id="9813151at2"/>
<dbReference type="InterPro" id="IPR003661">
    <property type="entry name" value="HisK_dim/P_dom"/>
</dbReference>
<keyword evidence="5" id="KW-0597">Phosphoprotein</keyword>
<dbReference type="FunFam" id="1.10.287.130:FF:000008">
    <property type="entry name" value="Two-component sensor histidine kinase"/>
    <property type="match status" value="1"/>
</dbReference>
<keyword evidence="6" id="KW-0808">Transferase</keyword>
<evidence type="ECO:0000256" key="10">
    <source>
        <dbReference type="ARBA" id="ARBA00023012"/>
    </source>
</evidence>
<dbReference type="SMART" id="SM00387">
    <property type="entry name" value="HATPase_c"/>
    <property type="match status" value="1"/>
</dbReference>
<dbReference type="AlphaFoldDB" id="A0A4P8EI69"/>
<keyword evidence="4" id="KW-1003">Cell membrane</keyword>
<dbReference type="KEGG" id="pseb:EOK75_04435"/>
<gene>
    <name evidence="13" type="ORF">EOK75_04435</name>
</gene>
<dbReference type="InterPro" id="IPR003594">
    <property type="entry name" value="HATPase_dom"/>
</dbReference>
<protein>
    <recommendedName>
        <fullName evidence="3">histidine kinase</fullName>
        <ecNumber evidence="3">2.7.13.3</ecNumber>
    </recommendedName>
</protein>
<comment type="subcellular location">
    <subcellularLocation>
        <location evidence="2">Cell membrane</location>
    </subcellularLocation>
</comment>
<comment type="catalytic activity">
    <reaction evidence="1">
        <text>ATP + protein L-histidine = ADP + protein N-phospho-L-histidine.</text>
        <dbReference type="EC" id="2.7.13.3"/>
    </reaction>
</comment>
<dbReference type="GO" id="GO:0005886">
    <property type="term" value="C:plasma membrane"/>
    <property type="evidence" value="ECO:0007669"/>
    <property type="project" value="UniProtKB-SubCell"/>
</dbReference>
<reference evidence="13 14" key="1">
    <citation type="submission" date="2019-05" db="EMBL/GenBank/DDBJ databases">
        <title>Pseudorhodobacter turbinis sp. nov., isolated from the gut of the Korean turban shell.</title>
        <authorList>
            <person name="Jeong Y.-S."/>
            <person name="Kang W.-R."/>
            <person name="Bae J.-W."/>
        </authorList>
    </citation>
    <scope>NUCLEOTIDE SEQUENCE [LARGE SCALE GENOMIC DNA]</scope>
    <source>
        <strain evidence="13 14">S12M18</strain>
    </source>
</reference>
<dbReference type="GO" id="GO:0016036">
    <property type="term" value="P:cellular response to phosphate starvation"/>
    <property type="evidence" value="ECO:0007669"/>
    <property type="project" value="TreeGrafter"/>
</dbReference>
<dbReference type="EMBL" id="CP039964">
    <property type="protein sequence ID" value="QCO56502.1"/>
    <property type="molecule type" value="Genomic_DNA"/>
</dbReference>
<dbReference type="InterPro" id="IPR036890">
    <property type="entry name" value="HATPase_C_sf"/>
</dbReference>